<name>A0A8S1NHL7_9CILI</name>
<reference evidence="1" key="1">
    <citation type="submission" date="2021-01" db="EMBL/GenBank/DDBJ databases">
        <authorList>
            <consortium name="Genoscope - CEA"/>
            <person name="William W."/>
        </authorList>
    </citation>
    <scope>NUCLEOTIDE SEQUENCE</scope>
</reference>
<sequence length="132" mass="16190">MNYFYPYFYFLTLQQWQQPQLIKSVQNIIKVEEGLDQQPIESKSTMQQVEQNQIKEKKINKTRKKNSKKTYNNGHWTHKEHKLYMQFIEKNKEIMMKSDMKKQEKIFKQMSLIIKSRSPSQCRSHHQKFNPF</sequence>
<dbReference type="Proteomes" id="UP000692954">
    <property type="component" value="Unassembled WGS sequence"/>
</dbReference>
<evidence type="ECO:0000313" key="2">
    <source>
        <dbReference type="Proteomes" id="UP000692954"/>
    </source>
</evidence>
<proteinExistence type="predicted"/>
<evidence type="ECO:0008006" key="3">
    <source>
        <dbReference type="Google" id="ProtNLM"/>
    </source>
</evidence>
<comment type="caution">
    <text evidence="1">The sequence shown here is derived from an EMBL/GenBank/DDBJ whole genome shotgun (WGS) entry which is preliminary data.</text>
</comment>
<accession>A0A8S1NHL7</accession>
<protein>
    <recommendedName>
        <fullName evidence="3">Myb-like domain-containing protein</fullName>
    </recommendedName>
</protein>
<organism evidence="1 2">
    <name type="scientific">Paramecium sonneborni</name>
    <dbReference type="NCBI Taxonomy" id="65129"/>
    <lineage>
        <taxon>Eukaryota</taxon>
        <taxon>Sar</taxon>
        <taxon>Alveolata</taxon>
        <taxon>Ciliophora</taxon>
        <taxon>Intramacronucleata</taxon>
        <taxon>Oligohymenophorea</taxon>
        <taxon>Peniculida</taxon>
        <taxon>Parameciidae</taxon>
        <taxon>Paramecium</taxon>
    </lineage>
</organism>
<dbReference type="OrthoDB" id="310417at2759"/>
<evidence type="ECO:0000313" key="1">
    <source>
        <dbReference type="EMBL" id="CAD8091582.1"/>
    </source>
</evidence>
<dbReference type="AlphaFoldDB" id="A0A8S1NHL7"/>
<keyword evidence="2" id="KW-1185">Reference proteome</keyword>
<dbReference type="EMBL" id="CAJJDN010000057">
    <property type="protein sequence ID" value="CAD8091582.1"/>
    <property type="molecule type" value="Genomic_DNA"/>
</dbReference>
<gene>
    <name evidence="1" type="ORF">PSON_ATCC_30995.1.T0570344</name>
</gene>